<keyword evidence="1" id="KW-0378">Hydrolase</keyword>
<proteinExistence type="inferred from homology"/>
<organism evidence="3 4">
    <name type="scientific">Vigna mungo</name>
    <name type="common">Black gram</name>
    <name type="synonym">Phaseolus mungo</name>
    <dbReference type="NCBI Taxonomy" id="3915"/>
    <lineage>
        <taxon>Eukaryota</taxon>
        <taxon>Viridiplantae</taxon>
        <taxon>Streptophyta</taxon>
        <taxon>Embryophyta</taxon>
        <taxon>Tracheophyta</taxon>
        <taxon>Spermatophyta</taxon>
        <taxon>Magnoliopsida</taxon>
        <taxon>eudicotyledons</taxon>
        <taxon>Gunneridae</taxon>
        <taxon>Pentapetalae</taxon>
        <taxon>rosids</taxon>
        <taxon>fabids</taxon>
        <taxon>Fabales</taxon>
        <taxon>Fabaceae</taxon>
        <taxon>Papilionoideae</taxon>
        <taxon>50 kb inversion clade</taxon>
        <taxon>NPAAA clade</taxon>
        <taxon>indigoferoid/millettioid clade</taxon>
        <taxon>Phaseoleae</taxon>
        <taxon>Vigna</taxon>
    </lineage>
</organism>
<dbReference type="PRINTS" id="PR00412">
    <property type="entry name" value="EPOXHYDRLASE"/>
</dbReference>
<dbReference type="Gene3D" id="3.40.50.1820">
    <property type="entry name" value="alpha/beta hydrolase"/>
    <property type="match status" value="1"/>
</dbReference>
<evidence type="ECO:0000313" key="3">
    <source>
        <dbReference type="EMBL" id="WVZ18927.1"/>
    </source>
</evidence>
<comment type="similarity">
    <text evidence="2">Belongs to the AB hydrolase superfamily. Epoxide hydrolase family.</text>
</comment>
<dbReference type="SUPFAM" id="SSF53474">
    <property type="entry name" value="alpha/beta-Hydrolases"/>
    <property type="match status" value="1"/>
</dbReference>
<evidence type="ECO:0008006" key="5">
    <source>
        <dbReference type="Google" id="ProtNLM"/>
    </source>
</evidence>
<gene>
    <name evidence="3" type="ORF">V8G54_006249</name>
</gene>
<protein>
    <recommendedName>
        <fullName evidence="5">AB hydrolase-1 domain-containing protein</fullName>
    </recommendedName>
</protein>
<dbReference type="GO" id="GO:0016787">
    <property type="term" value="F:hydrolase activity"/>
    <property type="evidence" value="ECO:0007669"/>
    <property type="project" value="UniProtKB-KW"/>
</dbReference>
<dbReference type="InterPro" id="IPR029058">
    <property type="entry name" value="AB_hydrolase_fold"/>
</dbReference>
<evidence type="ECO:0000256" key="1">
    <source>
        <dbReference type="ARBA" id="ARBA00022801"/>
    </source>
</evidence>
<reference evidence="3 4" key="1">
    <citation type="journal article" date="2023" name="Life. Sci Alliance">
        <title>Evolutionary insights into 3D genome organization and epigenetic landscape of Vigna mungo.</title>
        <authorList>
            <person name="Junaid A."/>
            <person name="Singh B."/>
            <person name="Bhatia S."/>
        </authorList>
    </citation>
    <scope>NUCLEOTIDE SEQUENCE [LARGE SCALE GENOMIC DNA]</scope>
    <source>
        <strain evidence="3">Urdbean</strain>
    </source>
</reference>
<dbReference type="AlphaFoldDB" id="A0AAQ3P1K2"/>
<dbReference type="PANTHER" id="PTHR43329">
    <property type="entry name" value="EPOXIDE HYDROLASE"/>
    <property type="match status" value="1"/>
</dbReference>
<dbReference type="Proteomes" id="UP001374535">
    <property type="component" value="Chromosome 2"/>
</dbReference>
<dbReference type="InterPro" id="IPR000639">
    <property type="entry name" value="Epox_hydrolase-like"/>
</dbReference>
<evidence type="ECO:0000256" key="2">
    <source>
        <dbReference type="ARBA" id="ARBA00038334"/>
    </source>
</evidence>
<accession>A0AAQ3P1K2</accession>
<keyword evidence="4" id="KW-1185">Reference proteome</keyword>
<sequence>MDGAIFFINFKDSWKPNDHSQLRLCFRLIDNFVVKEMRNLIEGPVVLFLHGFSELWYSLRHQLLSLSVVGYRANASNLRGYGDTDAPPSASSYSALHIVVSTFPVLSPPT</sequence>
<dbReference type="EMBL" id="CP144699">
    <property type="protein sequence ID" value="WVZ18927.1"/>
    <property type="molecule type" value="Genomic_DNA"/>
</dbReference>
<name>A0AAQ3P1K2_VIGMU</name>
<evidence type="ECO:0000313" key="4">
    <source>
        <dbReference type="Proteomes" id="UP001374535"/>
    </source>
</evidence>